<sequence>MSSVAAAIAARESRHLTEHAQLGLLTVLGHGVQHPGLDPKQPQQDRTWEDPEQDQPFDGERDQAEHRPGEQDHDHGEDDDADDHADRVVAAARAVREGRELRTPIARLPRPPAAADLPYPTIRSDHPGHRHPRPLASGEPDRTESESPRVTALESQAESCLIHGFVTQLTWRAYQS</sequence>
<feature type="region of interest" description="Disordered" evidence="1">
    <location>
        <begin position="30"/>
        <end position="156"/>
    </location>
</feature>
<accession>A0A132MR71</accession>
<dbReference type="Proteomes" id="UP000070659">
    <property type="component" value="Unassembled WGS sequence"/>
</dbReference>
<name>A0A132MR71_9ACTN</name>
<dbReference type="PATRIC" id="fig|1469144.8.peg.2078"/>
<reference evidence="2 5" key="2">
    <citation type="submission" date="2015-02" db="EMBL/GenBank/DDBJ databases">
        <title>Physiological reanalysis, assessment of diazotrophy, and genome sequences of multiple isolates of Streptomyces thermoautotrophicus.</title>
        <authorList>
            <person name="MacKellar D.C."/>
            <person name="Lieber L."/>
            <person name="Norman J."/>
            <person name="Bolger A."/>
            <person name="Tobin C."/>
            <person name="Murray J.W."/>
            <person name="Prell J."/>
        </authorList>
    </citation>
    <scope>NUCLEOTIDE SEQUENCE [LARGE SCALE GENOMIC DNA]</scope>
    <source>
        <strain evidence="2 5">UBT1</strain>
    </source>
</reference>
<dbReference type="RefSeq" id="WP_066888394.1">
    <property type="nucleotide sequence ID" value="NZ_JYIJ01000018.1"/>
</dbReference>
<gene>
    <name evidence="2" type="ORF">TH66_15300</name>
    <name evidence="3" type="ORF">TR74_22900</name>
</gene>
<evidence type="ECO:0000313" key="2">
    <source>
        <dbReference type="EMBL" id="KWX00230.1"/>
    </source>
</evidence>
<dbReference type="Proteomes" id="UP000070598">
    <property type="component" value="Unassembled WGS sequence"/>
</dbReference>
<dbReference type="EMBL" id="JYIJ01000018">
    <property type="protein sequence ID" value="KWX00230.1"/>
    <property type="molecule type" value="Genomic_DNA"/>
</dbReference>
<evidence type="ECO:0000256" key="1">
    <source>
        <dbReference type="SAM" id="MobiDB-lite"/>
    </source>
</evidence>
<feature type="compositionally biased region" description="Low complexity" evidence="1">
    <location>
        <begin position="103"/>
        <end position="120"/>
    </location>
</feature>
<proteinExistence type="predicted"/>
<evidence type="ECO:0000313" key="5">
    <source>
        <dbReference type="Proteomes" id="UP000070659"/>
    </source>
</evidence>
<feature type="compositionally biased region" description="Basic and acidic residues" evidence="1">
    <location>
        <begin position="58"/>
        <end position="76"/>
    </location>
</feature>
<reference evidence="4" key="1">
    <citation type="submission" date="2015-02" db="EMBL/GenBank/DDBJ databases">
        <title>Physiological reanalysis, assessment of diazotrophy, and genome sequences of multiple isolates of Streptomyces thermoautotrophicus.</title>
        <authorList>
            <person name="MacKellar D.C."/>
            <person name="Lieber L."/>
            <person name="Norman J."/>
            <person name="Bolger A."/>
            <person name="Tobin C."/>
            <person name="Murray J.W."/>
            <person name="Friesen M."/>
            <person name="Prell J."/>
        </authorList>
    </citation>
    <scope>NUCLEOTIDE SEQUENCE [LARGE SCALE GENOMIC DNA]</scope>
    <source>
        <strain evidence="4">UBT1</strain>
    </source>
</reference>
<evidence type="ECO:0000313" key="4">
    <source>
        <dbReference type="Proteomes" id="UP000070598"/>
    </source>
</evidence>
<dbReference type="AlphaFoldDB" id="A0A132MR71"/>
<dbReference type="EMBL" id="JYIK01001113">
    <property type="protein sequence ID" value="KWX06105.1"/>
    <property type="molecule type" value="Genomic_DNA"/>
</dbReference>
<organism evidence="2 5">
    <name type="scientific">Carbonactinospora thermoautotrophica</name>
    <dbReference type="NCBI Taxonomy" id="1469144"/>
    <lineage>
        <taxon>Bacteria</taxon>
        <taxon>Bacillati</taxon>
        <taxon>Actinomycetota</taxon>
        <taxon>Actinomycetes</taxon>
        <taxon>Kitasatosporales</taxon>
        <taxon>Carbonactinosporaceae</taxon>
        <taxon>Carbonactinospora</taxon>
    </lineage>
</organism>
<evidence type="ECO:0000313" key="3">
    <source>
        <dbReference type="EMBL" id="KWX06105.1"/>
    </source>
</evidence>
<comment type="caution">
    <text evidence="2">The sequence shown here is derived from an EMBL/GenBank/DDBJ whole genome shotgun (WGS) entry which is preliminary data.</text>
</comment>
<protein>
    <submittedName>
        <fullName evidence="2">Uncharacterized protein</fullName>
    </submittedName>
</protein>